<keyword evidence="2" id="KW-1185">Reference proteome</keyword>
<accession>A0A7W3R7M2</accession>
<protein>
    <submittedName>
        <fullName evidence="1">Transcriptional regulator with XRE-family HTH domain</fullName>
    </submittedName>
</protein>
<gene>
    <name evidence="1" type="ORF">HNR21_001704</name>
</gene>
<proteinExistence type="predicted"/>
<organism evidence="1 2">
    <name type="scientific">Thermomonospora cellulosilytica</name>
    <dbReference type="NCBI Taxonomy" id="1411118"/>
    <lineage>
        <taxon>Bacteria</taxon>
        <taxon>Bacillati</taxon>
        <taxon>Actinomycetota</taxon>
        <taxon>Actinomycetes</taxon>
        <taxon>Streptosporangiales</taxon>
        <taxon>Thermomonosporaceae</taxon>
        <taxon>Thermomonospora</taxon>
    </lineage>
</organism>
<reference evidence="1 2" key="1">
    <citation type="submission" date="2020-08" db="EMBL/GenBank/DDBJ databases">
        <title>Sequencing the genomes of 1000 actinobacteria strains.</title>
        <authorList>
            <person name="Klenk H.-P."/>
        </authorList>
    </citation>
    <scope>NUCLEOTIDE SEQUENCE [LARGE SCALE GENOMIC DNA]</scope>
    <source>
        <strain evidence="1 2">DSM 45823</strain>
    </source>
</reference>
<dbReference type="AlphaFoldDB" id="A0A7W3R7M2"/>
<sequence>MAYETTQRVRDRLRAERKRRGWDTLRMARALRDAAEDPREMPTLPSLKRSIERWEGGQVTRISERYRLLYCKALNMSEDELFNPDTLPPPDAPLPRPTPGDIPVVRNMLTALTASDRQFGGEHARQYATDYLTRVVQPRLHAPAPEPLRRDLFAVAAEFSMRVSAMHMDVGQTTTALQLLATAASMAHESDDTALSAWVLARRGEHELHLAATGTRPDRRRTHIDQALAYTGGACGLARNTGPLSRAFVRTKHALAWSMTGDPTETQRALAAMWRAYEQPATGPEPAWAGSYGWGHLRHEEARCLVNIGLGDRAVRAAEESLTVRQDARPKAFTLGVLAIGHAQAGRIDQACGTARELITLAGQLSSARVRLRLREVLDALEPHRTVPAVGEVFEAARPVLHPTG</sequence>
<evidence type="ECO:0000313" key="2">
    <source>
        <dbReference type="Proteomes" id="UP000539313"/>
    </source>
</evidence>
<dbReference type="Proteomes" id="UP000539313">
    <property type="component" value="Unassembled WGS sequence"/>
</dbReference>
<evidence type="ECO:0000313" key="1">
    <source>
        <dbReference type="EMBL" id="MBA9002822.1"/>
    </source>
</evidence>
<dbReference type="EMBL" id="JACJII010000001">
    <property type="protein sequence ID" value="MBA9002822.1"/>
    <property type="molecule type" value="Genomic_DNA"/>
</dbReference>
<name>A0A7W3R7M2_9ACTN</name>
<comment type="caution">
    <text evidence="1">The sequence shown here is derived from an EMBL/GenBank/DDBJ whole genome shotgun (WGS) entry which is preliminary data.</text>
</comment>
<dbReference type="RefSeq" id="WP_182704748.1">
    <property type="nucleotide sequence ID" value="NZ_JACJII010000001.1"/>
</dbReference>